<name>A0A6M1LET8_9PROT</name>
<comment type="caution">
    <text evidence="2">The sequence shown here is derived from an EMBL/GenBank/DDBJ whole genome shotgun (WGS) entry which is preliminary data.</text>
</comment>
<keyword evidence="3" id="KW-1185">Reference proteome</keyword>
<dbReference type="Gene3D" id="1.10.700.10">
    <property type="entry name" value="Dioxygenase LigAB, LigA subunit"/>
    <property type="match status" value="1"/>
</dbReference>
<dbReference type="InterPro" id="IPR036622">
    <property type="entry name" value="LigA_sf"/>
</dbReference>
<evidence type="ECO:0000313" key="2">
    <source>
        <dbReference type="EMBL" id="NGM18639.1"/>
    </source>
</evidence>
<evidence type="ECO:0000313" key="3">
    <source>
        <dbReference type="Proteomes" id="UP000475385"/>
    </source>
</evidence>
<dbReference type="EMBL" id="JAAIKB010000001">
    <property type="protein sequence ID" value="NGM18639.1"/>
    <property type="molecule type" value="Genomic_DNA"/>
</dbReference>
<dbReference type="Pfam" id="PF07746">
    <property type="entry name" value="LigA"/>
    <property type="match status" value="1"/>
</dbReference>
<sequence length="99" mass="10534">MPDFDPERDILPFDLAASRRGMRLNRLGHALRDPATRARFAADPAAVLDAAGLTAAERTALEGRDWRALLALGASVYALAKIGGAMGVPLPQIVREGRG</sequence>
<dbReference type="InterPro" id="IPR011986">
    <property type="entry name" value="Xdiol_dOase_LigA"/>
</dbReference>
<organism evidence="2 3">
    <name type="scientific">Falsiroseomonas algicola</name>
    <dbReference type="NCBI Taxonomy" id="2716930"/>
    <lineage>
        <taxon>Bacteria</taxon>
        <taxon>Pseudomonadati</taxon>
        <taxon>Pseudomonadota</taxon>
        <taxon>Alphaproteobacteria</taxon>
        <taxon>Acetobacterales</taxon>
        <taxon>Roseomonadaceae</taxon>
        <taxon>Falsiroseomonas</taxon>
    </lineage>
</organism>
<feature type="domain" description="Extradiol ring-cleavage dioxygenase LigAB LigA subunit" evidence="1">
    <location>
        <begin position="24"/>
        <end position="95"/>
    </location>
</feature>
<dbReference type="AlphaFoldDB" id="A0A6M1LET8"/>
<dbReference type="Proteomes" id="UP000475385">
    <property type="component" value="Unassembled WGS sequence"/>
</dbReference>
<evidence type="ECO:0000259" key="1">
    <source>
        <dbReference type="Pfam" id="PF07746"/>
    </source>
</evidence>
<accession>A0A6M1LET8</accession>
<dbReference type="SUPFAM" id="SSF48076">
    <property type="entry name" value="LigA subunit of an aromatic-ring-opening dioxygenase LigAB"/>
    <property type="match status" value="1"/>
</dbReference>
<gene>
    <name evidence="2" type="ORF">G3576_01345</name>
</gene>
<proteinExistence type="predicted"/>
<dbReference type="RefSeq" id="WP_164692522.1">
    <property type="nucleotide sequence ID" value="NZ_JAAIKB010000001.1"/>
</dbReference>
<reference evidence="2 3" key="1">
    <citation type="submission" date="2020-03" db="EMBL/GenBank/DDBJ databases">
        <title>Roseomonas stagni sp. nov., isolated from pond water in Japan.</title>
        <authorList>
            <person name="Furuhata K."/>
            <person name="Miyamoto H."/>
            <person name="Goto K."/>
        </authorList>
    </citation>
    <scope>NUCLEOTIDE SEQUENCE [LARGE SCALE GENOMIC DNA]</scope>
    <source>
        <strain evidence="2 3">PeD5</strain>
    </source>
</reference>
<protein>
    <recommendedName>
        <fullName evidence="1">Extradiol ring-cleavage dioxygenase LigAB LigA subunit domain-containing protein</fullName>
    </recommendedName>
</protein>